<proteinExistence type="predicted"/>
<dbReference type="GO" id="GO:0003964">
    <property type="term" value="F:RNA-directed DNA polymerase activity"/>
    <property type="evidence" value="ECO:0007669"/>
    <property type="project" value="UniProtKB-KW"/>
</dbReference>
<keyword evidence="1" id="KW-0548">Nucleotidyltransferase</keyword>
<accession>A0A4P6D7A8</accession>
<keyword evidence="1" id="KW-0808">Transferase</keyword>
<evidence type="ECO:0000313" key="1">
    <source>
        <dbReference type="EMBL" id="MOY46053.1"/>
    </source>
</evidence>
<dbReference type="EMBL" id="GHKJ01001023">
    <property type="protein sequence ID" value="MOY46053.1"/>
    <property type="molecule type" value="Transcribed_RNA"/>
</dbReference>
<keyword evidence="1" id="KW-0695">RNA-directed DNA polymerase</keyword>
<protein>
    <submittedName>
        <fullName evidence="1">Putative rna-directed dna polymerase from mobile element jockey-like protein</fullName>
    </submittedName>
</protein>
<organism evidence="1">
    <name type="scientific">Rhodnius prolixus</name>
    <name type="common">Triatomid bug</name>
    <dbReference type="NCBI Taxonomy" id="13249"/>
    <lineage>
        <taxon>Eukaryota</taxon>
        <taxon>Metazoa</taxon>
        <taxon>Ecdysozoa</taxon>
        <taxon>Arthropoda</taxon>
        <taxon>Hexapoda</taxon>
        <taxon>Insecta</taxon>
        <taxon>Pterygota</taxon>
        <taxon>Neoptera</taxon>
        <taxon>Paraneoptera</taxon>
        <taxon>Hemiptera</taxon>
        <taxon>Heteroptera</taxon>
        <taxon>Panheteroptera</taxon>
        <taxon>Cimicomorpha</taxon>
        <taxon>Reduviidae</taxon>
        <taxon>Triatominae</taxon>
        <taxon>Rhodnius</taxon>
    </lineage>
</organism>
<sequence length="158" mass="18772">MKTKMENDVFWAYKNQRVPLGVSVECRHLGSSDPQIAKIKGKTRRDKVRNVYVRKNLKVKLPAETVVTSQLHWFGHVIRTEEGSLARRVCETRVTSSRKRGRLRRIWEQGVQQSFQESSWDWRRRKEMIRNREGWRKLCKASNRHSANRGIKATKNQR</sequence>
<name>A0A4P6D7A8_RHOPR</name>
<reference evidence="1" key="1">
    <citation type="submission" date="2019-04" db="EMBL/GenBank/DDBJ databases">
        <title>Analysis of the testis transcriptome of the Chagas disease vector Rhodnius prolixus.</title>
        <authorList>
            <person name="Cesar J."/>
            <person name="Ribeiro J.M."/>
            <person name="Pereira M.H."/>
            <person name="Araujo R.N."/>
            <person name="Gontijo N.F."/>
            <person name="Pessoa G."/>
            <person name="Sant'Anna M.V."/>
            <person name="Sorgine M.H."/>
            <person name="Majerowicz D."/>
            <person name="Carvalho A.B."/>
            <person name="Braz G."/>
            <person name="Mesquita R."/>
            <person name="Lagerblad P.O."/>
            <person name="Koerich L.B."/>
        </authorList>
    </citation>
    <scope>NUCLEOTIDE SEQUENCE</scope>
</reference>
<dbReference type="AlphaFoldDB" id="A0A4P6D7A8"/>